<reference evidence="8 9" key="1">
    <citation type="submission" date="2023-12" db="EMBL/GenBank/DDBJ databases">
        <title>Description of Novel Strain Fulvimarina sp. 2208YS6-2-32 isolated from Uroteuthis (Photololigo) edulis.</title>
        <authorList>
            <person name="Park J.-S."/>
        </authorList>
    </citation>
    <scope>NUCLEOTIDE SEQUENCE [LARGE SCALE GENOMIC DNA]</scope>
    <source>
        <strain evidence="8 9">2208YS6-2-32</strain>
    </source>
</reference>
<accession>A0ABU5I338</accession>
<keyword evidence="6" id="KW-0464">Manganese</keyword>
<dbReference type="Gene3D" id="3.90.79.10">
    <property type="entry name" value="Nucleoside Triphosphate Pyrophosphohydrolase"/>
    <property type="match status" value="1"/>
</dbReference>
<dbReference type="PANTHER" id="PTHR12318">
    <property type="entry name" value="TESTOSTERONE-REGULATED PROTEIN RP2"/>
    <property type="match status" value="1"/>
</dbReference>
<evidence type="ECO:0000256" key="3">
    <source>
        <dbReference type="ARBA" id="ARBA00022723"/>
    </source>
</evidence>
<sequence length="248" mass="27034">MTATAGSSIDRRSAPETKAVPVSPFAVPRHAASLIAVDEGGGAPRFLMGCRNRAHRFMPGVYVFPGGGVEAGDMTLSLTARLCEAVRLRLSPYAALDERHLAALPLAAIRETFEETGFLLGSPAVFDDAPANWRDFAKIGFRPAYEHLVPVGRAITPPHYPVRYDARFFAVSRARLLAPQEKPCDPSDELDDIGWFSLDELGGMPLADITRRILSDVADRIAAATLFDPLLTMPFYSHEDGVSKRNLI</sequence>
<evidence type="ECO:0000256" key="2">
    <source>
        <dbReference type="ARBA" id="ARBA00001946"/>
    </source>
</evidence>
<dbReference type="Proteomes" id="UP001294412">
    <property type="component" value="Unassembled WGS sequence"/>
</dbReference>
<evidence type="ECO:0000256" key="5">
    <source>
        <dbReference type="ARBA" id="ARBA00022842"/>
    </source>
</evidence>
<dbReference type="CDD" id="cd18870">
    <property type="entry name" value="NUDIX_AcylCoAdiphos_Nudt19"/>
    <property type="match status" value="1"/>
</dbReference>
<dbReference type="EMBL" id="JAXLPB010000003">
    <property type="protein sequence ID" value="MDY8109768.1"/>
    <property type="molecule type" value="Genomic_DNA"/>
</dbReference>
<dbReference type="InterPro" id="IPR039121">
    <property type="entry name" value="NUDT19"/>
</dbReference>
<proteinExistence type="predicted"/>
<name>A0ABU5I338_9HYPH</name>
<dbReference type="InterPro" id="IPR015797">
    <property type="entry name" value="NUDIX_hydrolase-like_dom_sf"/>
</dbReference>
<evidence type="ECO:0000313" key="8">
    <source>
        <dbReference type="EMBL" id="MDY8109768.1"/>
    </source>
</evidence>
<evidence type="ECO:0000256" key="6">
    <source>
        <dbReference type="ARBA" id="ARBA00023211"/>
    </source>
</evidence>
<keyword evidence="9" id="KW-1185">Reference proteome</keyword>
<evidence type="ECO:0000256" key="4">
    <source>
        <dbReference type="ARBA" id="ARBA00022801"/>
    </source>
</evidence>
<protein>
    <submittedName>
        <fullName evidence="8">NUDIX hydrolase</fullName>
        <ecNumber evidence="8">3.6.-.-</ecNumber>
    </submittedName>
</protein>
<evidence type="ECO:0000256" key="1">
    <source>
        <dbReference type="ARBA" id="ARBA00001936"/>
    </source>
</evidence>
<dbReference type="GO" id="GO:0016787">
    <property type="term" value="F:hydrolase activity"/>
    <property type="evidence" value="ECO:0007669"/>
    <property type="project" value="UniProtKB-KW"/>
</dbReference>
<keyword evidence="5" id="KW-0460">Magnesium</keyword>
<dbReference type="EC" id="3.6.-.-" evidence="8"/>
<dbReference type="InterPro" id="IPR000086">
    <property type="entry name" value="NUDIX_hydrolase_dom"/>
</dbReference>
<evidence type="ECO:0000313" key="9">
    <source>
        <dbReference type="Proteomes" id="UP001294412"/>
    </source>
</evidence>
<evidence type="ECO:0000259" key="7">
    <source>
        <dbReference type="PROSITE" id="PS51462"/>
    </source>
</evidence>
<dbReference type="PROSITE" id="PS51462">
    <property type="entry name" value="NUDIX"/>
    <property type="match status" value="1"/>
</dbReference>
<dbReference type="SUPFAM" id="SSF55811">
    <property type="entry name" value="Nudix"/>
    <property type="match status" value="1"/>
</dbReference>
<comment type="cofactor">
    <cofactor evidence="1">
        <name>Mn(2+)</name>
        <dbReference type="ChEBI" id="CHEBI:29035"/>
    </cofactor>
</comment>
<comment type="cofactor">
    <cofactor evidence="2">
        <name>Mg(2+)</name>
        <dbReference type="ChEBI" id="CHEBI:18420"/>
    </cofactor>
</comment>
<feature type="domain" description="Nudix hydrolase" evidence="7">
    <location>
        <begin position="28"/>
        <end position="219"/>
    </location>
</feature>
<comment type="caution">
    <text evidence="8">The sequence shown here is derived from an EMBL/GenBank/DDBJ whole genome shotgun (WGS) entry which is preliminary data.</text>
</comment>
<gene>
    <name evidence="8" type="ORF">U0C82_11520</name>
</gene>
<keyword evidence="4 8" id="KW-0378">Hydrolase</keyword>
<dbReference type="PANTHER" id="PTHR12318:SF0">
    <property type="entry name" value="ACYL-COENZYME A DIPHOSPHATASE NUDT19"/>
    <property type="match status" value="1"/>
</dbReference>
<organism evidence="8 9">
    <name type="scientific">Fulvimarina uroteuthidis</name>
    <dbReference type="NCBI Taxonomy" id="3098149"/>
    <lineage>
        <taxon>Bacteria</taxon>
        <taxon>Pseudomonadati</taxon>
        <taxon>Pseudomonadota</taxon>
        <taxon>Alphaproteobacteria</taxon>
        <taxon>Hyphomicrobiales</taxon>
        <taxon>Aurantimonadaceae</taxon>
        <taxon>Fulvimarina</taxon>
    </lineage>
</organism>
<dbReference type="RefSeq" id="WP_322187252.1">
    <property type="nucleotide sequence ID" value="NZ_JAXLPB010000003.1"/>
</dbReference>
<keyword evidence="3" id="KW-0479">Metal-binding</keyword>